<dbReference type="EMBL" id="MU858046">
    <property type="protein sequence ID" value="KAK4219833.1"/>
    <property type="molecule type" value="Genomic_DNA"/>
</dbReference>
<comment type="caution">
    <text evidence="1">The sequence shown here is derived from an EMBL/GenBank/DDBJ whole genome shotgun (WGS) entry which is preliminary data.</text>
</comment>
<gene>
    <name evidence="1" type="ORF">QBC37DRAFT_72165</name>
</gene>
<sequence length="473" mass="53988">MDNLRSQKLHIPNLWPAFEGWKRGVNSLYYPVRQDPETGKPFGDVDTIDGKSRLKRSIDLRLGELFRDDLVKLEKAKAVDIGLFASCLFPDSPYEILETAAFYCIWLFFWDDAIDSSDTGDNDIASTAEAGREYCRKSVSFIRCCLRLPEKDHPVRCPAPTKVCASFEDVADRVREAWERGRKNPVDRWEYGLESFQKSLEMYMNACVVEQAWRLSSLGFQVPPEKEFWGWRLGTSSVNAFLNLSVILKDVYLYRDQLEFTDQKLAFHVNKLVVCINELFSLKKELKDRTGHMNLILITMYGSRDLNNLDAAIQKIVNDIHSHAAIFNRLARTSQFRRSPSQEAREQFDKMVAAYQAVVDCRFAFLHRESEVWHIAKGPTASSGWWVFGHPVSSFVVAIGSHPWDKVRGKKRKCTLLMIHTKMLVFSFFFRVLGSSGVVMSAPVGGTSINGALRVVRPNQADEVLHIPTHPPP</sequence>
<proteinExistence type="predicted"/>
<dbReference type="Gene3D" id="1.10.600.10">
    <property type="entry name" value="Farnesyl Diphosphate Synthase"/>
    <property type="match status" value="1"/>
</dbReference>
<dbReference type="AlphaFoldDB" id="A0AAN7BDD6"/>
<accession>A0AAN7BDD6</accession>
<keyword evidence="2" id="KW-1185">Reference proteome</keyword>
<dbReference type="InterPro" id="IPR008949">
    <property type="entry name" value="Isoprenoid_synthase_dom_sf"/>
</dbReference>
<reference evidence="1" key="1">
    <citation type="journal article" date="2023" name="Mol. Phylogenet. Evol.">
        <title>Genome-scale phylogeny and comparative genomics of the fungal order Sordariales.</title>
        <authorList>
            <person name="Hensen N."/>
            <person name="Bonometti L."/>
            <person name="Westerberg I."/>
            <person name="Brannstrom I.O."/>
            <person name="Guillou S."/>
            <person name="Cros-Aarteil S."/>
            <person name="Calhoun S."/>
            <person name="Haridas S."/>
            <person name="Kuo A."/>
            <person name="Mondo S."/>
            <person name="Pangilinan J."/>
            <person name="Riley R."/>
            <person name="LaButti K."/>
            <person name="Andreopoulos B."/>
            <person name="Lipzen A."/>
            <person name="Chen C."/>
            <person name="Yan M."/>
            <person name="Daum C."/>
            <person name="Ng V."/>
            <person name="Clum A."/>
            <person name="Steindorff A."/>
            <person name="Ohm R.A."/>
            <person name="Martin F."/>
            <person name="Silar P."/>
            <person name="Natvig D.O."/>
            <person name="Lalanne C."/>
            <person name="Gautier V."/>
            <person name="Ament-Velasquez S.L."/>
            <person name="Kruys A."/>
            <person name="Hutchinson M.I."/>
            <person name="Powell A.J."/>
            <person name="Barry K."/>
            <person name="Miller A.N."/>
            <person name="Grigoriev I.V."/>
            <person name="Debuchy R."/>
            <person name="Gladieux P."/>
            <person name="Hiltunen Thoren M."/>
            <person name="Johannesson H."/>
        </authorList>
    </citation>
    <scope>NUCLEOTIDE SEQUENCE</scope>
    <source>
        <strain evidence="1">PSN293</strain>
    </source>
</reference>
<evidence type="ECO:0000313" key="1">
    <source>
        <dbReference type="EMBL" id="KAK4219833.1"/>
    </source>
</evidence>
<dbReference type="Proteomes" id="UP001301769">
    <property type="component" value="Unassembled WGS sequence"/>
</dbReference>
<name>A0AAN7BDD6_9PEZI</name>
<protein>
    <submittedName>
        <fullName evidence="1">Isoprenoid synthase domain-containing protein</fullName>
    </submittedName>
</protein>
<dbReference type="SUPFAM" id="SSF48576">
    <property type="entry name" value="Terpenoid synthases"/>
    <property type="match status" value="1"/>
</dbReference>
<organism evidence="1 2">
    <name type="scientific">Rhypophila decipiens</name>
    <dbReference type="NCBI Taxonomy" id="261697"/>
    <lineage>
        <taxon>Eukaryota</taxon>
        <taxon>Fungi</taxon>
        <taxon>Dikarya</taxon>
        <taxon>Ascomycota</taxon>
        <taxon>Pezizomycotina</taxon>
        <taxon>Sordariomycetes</taxon>
        <taxon>Sordariomycetidae</taxon>
        <taxon>Sordariales</taxon>
        <taxon>Naviculisporaceae</taxon>
        <taxon>Rhypophila</taxon>
    </lineage>
</organism>
<reference evidence="1" key="2">
    <citation type="submission" date="2023-05" db="EMBL/GenBank/DDBJ databases">
        <authorList>
            <consortium name="Lawrence Berkeley National Laboratory"/>
            <person name="Steindorff A."/>
            <person name="Hensen N."/>
            <person name="Bonometti L."/>
            <person name="Westerberg I."/>
            <person name="Brannstrom I.O."/>
            <person name="Guillou S."/>
            <person name="Cros-Aarteil S."/>
            <person name="Calhoun S."/>
            <person name="Haridas S."/>
            <person name="Kuo A."/>
            <person name="Mondo S."/>
            <person name="Pangilinan J."/>
            <person name="Riley R."/>
            <person name="Labutti K."/>
            <person name="Andreopoulos B."/>
            <person name="Lipzen A."/>
            <person name="Chen C."/>
            <person name="Yanf M."/>
            <person name="Daum C."/>
            <person name="Ng V."/>
            <person name="Clum A."/>
            <person name="Ohm R."/>
            <person name="Martin F."/>
            <person name="Silar P."/>
            <person name="Natvig D."/>
            <person name="Lalanne C."/>
            <person name="Gautier V."/>
            <person name="Ament-Velasquez S.L."/>
            <person name="Kruys A."/>
            <person name="Hutchinson M.I."/>
            <person name="Powell A.J."/>
            <person name="Barry K."/>
            <person name="Miller A.N."/>
            <person name="Grigoriev I.V."/>
            <person name="Debuchy R."/>
            <person name="Gladieux P."/>
            <person name="Thoren M.H."/>
            <person name="Johannesson H."/>
        </authorList>
    </citation>
    <scope>NUCLEOTIDE SEQUENCE</scope>
    <source>
        <strain evidence="1">PSN293</strain>
    </source>
</reference>
<evidence type="ECO:0000313" key="2">
    <source>
        <dbReference type="Proteomes" id="UP001301769"/>
    </source>
</evidence>
<dbReference type="Pfam" id="PF19086">
    <property type="entry name" value="Terpene_syn_C_2"/>
    <property type="match status" value="1"/>
</dbReference>